<feature type="domain" description="PRC-barrel" evidence="1">
    <location>
        <begin position="4"/>
        <end position="77"/>
    </location>
</feature>
<name>A0A8A7K9Z1_9FIRM</name>
<dbReference type="PANTHER" id="PTHR40061">
    <property type="entry name" value="SPORULATION PROTEIN YLMC-RELATED"/>
    <property type="match status" value="1"/>
</dbReference>
<dbReference type="InterPro" id="IPR027275">
    <property type="entry name" value="PRC-brl_dom"/>
</dbReference>
<organism evidence="2 3">
    <name type="scientific">Iocasia fonsfrigidae</name>
    <dbReference type="NCBI Taxonomy" id="2682810"/>
    <lineage>
        <taxon>Bacteria</taxon>
        <taxon>Bacillati</taxon>
        <taxon>Bacillota</taxon>
        <taxon>Clostridia</taxon>
        <taxon>Halanaerobiales</taxon>
        <taxon>Halanaerobiaceae</taxon>
        <taxon>Iocasia</taxon>
    </lineage>
</organism>
<dbReference type="NCBIfam" id="TIGR02888">
    <property type="entry name" value="spore_YlmC_YmxH"/>
    <property type="match status" value="1"/>
</dbReference>
<gene>
    <name evidence="2" type="ORF">GM661_08715</name>
</gene>
<evidence type="ECO:0000313" key="3">
    <source>
        <dbReference type="Proteomes" id="UP000665020"/>
    </source>
</evidence>
<dbReference type="KEGG" id="ifn:GM661_08715"/>
<dbReference type="PANTHER" id="PTHR40061:SF1">
    <property type="entry name" value="SPORULATION PROTEIN YLMC-RELATED"/>
    <property type="match status" value="1"/>
</dbReference>
<accession>A0A8A7K9Z1</accession>
<dbReference type="Proteomes" id="UP000665020">
    <property type="component" value="Chromosome"/>
</dbReference>
<evidence type="ECO:0000259" key="1">
    <source>
        <dbReference type="Pfam" id="PF05239"/>
    </source>
</evidence>
<keyword evidence="3" id="KW-1185">Reference proteome</keyword>
<protein>
    <submittedName>
        <fullName evidence="2">YlmC/YmxH family sporulation protein</fullName>
    </submittedName>
</protein>
<reference evidence="2" key="1">
    <citation type="submission" date="2019-12" db="EMBL/GenBank/DDBJ databases">
        <authorList>
            <person name="zhang j."/>
            <person name="sun C.M."/>
        </authorList>
    </citation>
    <scope>NUCLEOTIDE SEQUENCE</scope>
    <source>
        <strain evidence="2">NS-1</strain>
    </source>
</reference>
<dbReference type="Pfam" id="PF05239">
    <property type="entry name" value="PRC"/>
    <property type="match status" value="1"/>
</dbReference>
<proteinExistence type="predicted"/>
<dbReference type="RefSeq" id="WP_125989997.1">
    <property type="nucleotide sequence ID" value="NZ_CP046640.1"/>
</dbReference>
<evidence type="ECO:0000313" key="2">
    <source>
        <dbReference type="EMBL" id="QTL98050.1"/>
    </source>
</evidence>
<dbReference type="InterPro" id="IPR014238">
    <property type="entry name" value="Spore_YlmC/YmxH"/>
</dbReference>
<dbReference type="SUPFAM" id="SSF50346">
    <property type="entry name" value="PRC-barrel domain"/>
    <property type="match status" value="1"/>
</dbReference>
<sequence>MLKNSELKMKDVIDVKNGKKLGYIDDVDIELEQGRIRAFIIPSHNNKILSFFSKKQDLIINWNEIKKIGEDVILVELKDDLSV</sequence>
<dbReference type="InterPro" id="IPR011033">
    <property type="entry name" value="PRC_barrel-like_sf"/>
</dbReference>
<dbReference type="AlphaFoldDB" id="A0A8A7K9Z1"/>
<dbReference type="Gene3D" id="2.30.30.240">
    <property type="entry name" value="PRC-barrel domain"/>
    <property type="match status" value="1"/>
</dbReference>
<dbReference type="EMBL" id="CP046640">
    <property type="protein sequence ID" value="QTL98050.1"/>
    <property type="molecule type" value="Genomic_DNA"/>
</dbReference>